<dbReference type="Proteomes" id="UP000317990">
    <property type="component" value="Unassembled WGS sequence"/>
</dbReference>
<gene>
    <name evidence="9" type="ORF">ERJ67_01970</name>
</gene>
<feature type="domain" description="Topo IIA-type catalytic" evidence="8">
    <location>
        <begin position="33"/>
        <end position="509"/>
    </location>
</feature>
<dbReference type="InterPro" id="IPR050220">
    <property type="entry name" value="Type_II_DNA_Topoisomerases"/>
</dbReference>
<dbReference type="Pfam" id="PF00521">
    <property type="entry name" value="DNA_topoisoIV"/>
    <property type="match status" value="1"/>
</dbReference>
<dbReference type="AlphaFoldDB" id="A0A524RQC9"/>
<dbReference type="SUPFAM" id="SSF101904">
    <property type="entry name" value="GyrA/ParC C-terminal domain-like"/>
    <property type="match status" value="1"/>
</dbReference>
<keyword evidence="5 7" id="KW-0238">DNA-binding</keyword>
<accession>A0A524RQC9</accession>
<dbReference type="Gene3D" id="2.120.10.90">
    <property type="entry name" value="DNA gyrase/topoisomerase IV, subunit A, C-terminal"/>
    <property type="match status" value="1"/>
</dbReference>
<dbReference type="EC" id="5.6.2.2" evidence="3"/>
<dbReference type="GO" id="GO:0005737">
    <property type="term" value="C:cytoplasm"/>
    <property type="evidence" value="ECO:0007669"/>
    <property type="project" value="TreeGrafter"/>
</dbReference>
<dbReference type="PANTHER" id="PTHR43493">
    <property type="entry name" value="DNA GYRASE/TOPOISOMERASE SUBUNIT A"/>
    <property type="match status" value="1"/>
</dbReference>
<reference evidence="9 10" key="1">
    <citation type="journal article" date="2019" name="mSystems">
        <title>Life at home and on the roam: Genomic adaptions reflect the dual lifestyle of an intracellular, facultative symbiont.</title>
        <authorList>
            <person name="Burgsdorf I."/>
        </authorList>
    </citation>
    <scope>NUCLEOTIDE SEQUENCE [LARGE SCALE GENOMIC DNA]</scope>
    <source>
        <strain evidence="9">277cV</strain>
    </source>
</reference>
<dbReference type="InterPro" id="IPR006691">
    <property type="entry name" value="GyrA/parC_rep"/>
</dbReference>
<dbReference type="Pfam" id="PF03989">
    <property type="entry name" value="DNA_gyraseA_C"/>
    <property type="match status" value="2"/>
</dbReference>
<dbReference type="Gene3D" id="3.90.199.10">
    <property type="entry name" value="Topoisomerase II, domain 5"/>
    <property type="match status" value="1"/>
</dbReference>
<evidence type="ECO:0000256" key="2">
    <source>
        <dbReference type="ARBA" id="ARBA00008263"/>
    </source>
</evidence>
<name>A0A524RQC9_9CHRO</name>
<proteinExistence type="inferred from homology"/>
<dbReference type="NCBIfam" id="NF004044">
    <property type="entry name" value="PRK05561.1"/>
    <property type="match status" value="1"/>
</dbReference>
<feature type="active site" description="O-(5'-phospho-DNA)-tyrosine intermediate" evidence="7">
    <location>
        <position position="121"/>
    </location>
</feature>
<dbReference type="InterPro" id="IPR013757">
    <property type="entry name" value="Topo_IIA_A_a_sf"/>
</dbReference>
<dbReference type="EMBL" id="SRMO01000032">
    <property type="protein sequence ID" value="TGG94659.1"/>
    <property type="molecule type" value="Genomic_DNA"/>
</dbReference>
<evidence type="ECO:0000256" key="5">
    <source>
        <dbReference type="ARBA" id="ARBA00023125"/>
    </source>
</evidence>
<dbReference type="SMART" id="SM00434">
    <property type="entry name" value="TOP4c"/>
    <property type="match status" value="1"/>
</dbReference>
<dbReference type="FunFam" id="3.30.1360.40:FF:000002">
    <property type="entry name" value="DNA gyrase subunit A"/>
    <property type="match status" value="1"/>
</dbReference>
<dbReference type="Gene3D" id="1.10.268.10">
    <property type="entry name" value="Topoisomerase, domain 3"/>
    <property type="match status" value="1"/>
</dbReference>
<evidence type="ECO:0000259" key="8">
    <source>
        <dbReference type="PROSITE" id="PS52040"/>
    </source>
</evidence>
<dbReference type="InterPro" id="IPR002205">
    <property type="entry name" value="Topo_IIA_dom_A"/>
</dbReference>
<dbReference type="SUPFAM" id="SSF56719">
    <property type="entry name" value="Type II DNA topoisomerase"/>
    <property type="match status" value="1"/>
</dbReference>
<dbReference type="GO" id="GO:0006265">
    <property type="term" value="P:DNA topological change"/>
    <property type="evidence" value="ECO:0007669"/>
    <property type="project" value="UniProtKB-UniRule"/>
</dbReference>
<dbReference type="InterPro" id="IPR013758">
    <property type="entry name" value="Topo_IIA_A/C_ab"/>
</dbReference>
<sequence length="840" mass="92062">MAEDDRIMPTSLQEEMQRSYLEYAMSVIVGRALPDARDGLKPVQRRILYAMQELGLTPDRPYRKCARVVGDVLGKYHPHGDQAVYEALVRLVQDFSCRSPLLDGHGNFGSVDDDPPAAMRYTEVRLAPISNSCLLGEIGDDTVDFIANFDDSQQEPCVLPAQLPFLLLNGCNGIAVGMATSIPPHNLGEVVDALVALIRNPELSDARLLKLIPGPDFPTGAEVLRGSGLTDTYLQGRGSIPVRGVAHTEEVLRGKGKHRRNAVVVTELPYQLSKAGWIEKVAELVNDGRLPGISDIRDESDREGMRVVIELRRDADAQTVIEELRRRTPLQSNFGAILLALVNGRPVQLSLRRMLQEFLQFRELTAIRRYRSALGRTEERLEVVEGLIHALDALGEVIEMIRSARDAAAARASLEVRLGLSERQAEAVLAMPLRRLTGLEQEGLRRELEELSEEQSRLRHLLNHREALLDALVAGLKRLKKRFCTPRRTKLIEGGDALLATRGASRPSTETQLRQAYEHLPADSRLLLQSDGTLRVLSPQALGRLRLEQACAGAEAAAPARLILGVAGRPSLLAFTIEGRVALLRWELAAGQARKAECYLPGSMLKEKETIVDVLHLDLDPEVIGIGLLSSDGRFKRLAIGDFQELSGRAACVLKLKQGIRIQRALTCRKDSSVVVATSTGRLLRLPLNDEQLPEMGRTALGPQLMRLLPGETIVGTACVKPGETLLLATAEGQLKRLEVDELRYGERGMLGQIGLRFARRGDRLVDLQPGNTALVGVTLADGRSARLEAGWLDPEDCGGAGRTDLLPAGCRITALVPLGPAERDTARNDAHRNAGLKSR</sequence>
<dbReference type="GO" id="GO:0009330">
    <property type="term" value="C:DNA topoisomerase type II (double strand cut, ATP-hydrolyzing) complex"/>
    <property type="evidence" value="ECO:0007669"/>
    <property type="project" value="TreeGrafter"/>
</dbReference>
<dbReference type="GO" id="GO:0005524">
    <property type="term" value="F:ATP binding"/>
    <property type="evidence" value="ECO:0007669"/>
    <property type="project" value="InterPro"/>
</dbReference>
<keyword evidence="4 7" id="KW-0799">Topoisomerase</keyword>
<keyword evidence="6 7" id="KW-0413">Isomerase</keyword>
<evidence type="ECO:0000313" key="10">
    <source>
        <dbReference type="Proteomes" id="UP000317990"/>
    </source>
</evidence>
<dbReference type="InterPro" id="IPR013760">
    <property type="entry name" value="Topo_IIA-like_dom_sf"/>
</dbReference>
<organism evidence="9 10">
    <name type="scientific">Aphanocapsa feldmannii 277cV</name>
    <dbReference type="NCBI Taxonomy" id="2507553"/>
    <lineage>
        <taxon>Bacteria</taxon>
        <taxon>Bacillati</taxon>
        <taxon>Cyanobacteriota</taxon>
        <taxon>Cyanophyceae</taxon>
        <taxon>Oscillatoriophycideae</taxon>
        <taxon>Chroococcales</taxon>
        <taxon>Microcystaceae</taxon>
        <taxon>Aphanocapsa</taxon>
    </lineage>
</organism>
<evidence type="ECO:0000256" key="4">
    <source>
        <dbReference type="ARBA" id="ARBA00023029"/>
    </source>
</evidence>
<evidence type="ECO:0000313" key="9">
    <source>
        <dbReference type="EMBL" id="TGG94659.1"/>
    </source>
</evidence>
<comment type="catalytic activity">
    <reaction evidence="1 7">
        <text>ATP-dependent breakage, passage and rejoining of double-stranded DNA.</text>
        <dbReference type="EC" id="5.6.2.2"/>
    </reaction>
</comment>
<dbReference type="Gene3D" id="3.30.1360.40">
    <property type="match status" value="1"/>
</dbReference>
<protein>
    <recommendedName>
        <fullName evidence="3">DNA topoisomerase (ATP-hydrolyzing)</fullName>
        <ecNumber evidence="3">5.6.2.2</ecNumber>
    </recommendedName>
</protein>
<dbReference type="InterPro" id="IPR035516">
    <property type="entry name" value="Gyrase/topoIV_suA_C"/>
</dbReference>
<evidence type="ECO:0000256" key="1">
    <source>
        <dbReference type="ARBA" id="ARBA00000185"/>
    </source>
</evidence>
<comment type="caution">
    <text evidence="9">The sequence shown here is derived from an EMBL/GenBank/DDBJ whole genome shotgun (WGS) entry which is preliminary data.</text>
</comment>
<dbReference type="GO" id="GO:0003677">
    <property type="term" value="F:DNA binding"/>
    <property type="evidence" value="ECO:0007669"/>
    <property type="project" value="UniProtKB-UniRule"/>
</dbReference>
<evidence type="ECO:0000256" key="7">
    <source>
        <dbReference type="PROSITE-ProRule" id="PRU01384"/>
    </source>
</evidence>
<dbReference type="PROSITE" id="PS52040">
    <property type="entry name" value="TOPO_IIA"/>
    <property type="match status" value="1"/>
</dbReference>
<evidence type="ECO:0000256" key="3">
    <source>
        <dbReference type="ARBA" id="ARBA00012895"/>
    </source>
</evidence>
<dbReference type="CDD" id="cd00187">
    <property type="entry name" value="TOP4c"/>
    <property type="match status" value="1"/>
</dbReference>
<dbReference type="PANTHER" id="PTHR43493:SF5">
    <property type="entry name" value="DNA GYRASE SUBUNIT A, CHLOROPLASTIC_MITOCHONDRIAL"/>
    <property type="match status" value="1"/>
</dbReference>
<evidence type="ECO:0000256" key="6">
    <source>
        <dbReference type="ARBA" id="ARBA00023235"/>
    </source>
</evidence>
<comment type="similarity">
    <text evidence="2">Belongs to the type II topoisomerase GyrA/ParC subunit family.</text>
</comment>
<dbReference type="GO" id="GO:0034335">
    <property type="term" value="F:DNA negative supercoiling activity"/>
    <property type="evidence" value="ECO:0007669"/>
    <property type="project" value="UniProtKB-ARBA"/>
</dbReference>